<name>A0AAT9HWG9_9ACTN</name>
<evidence type="ECO:0000313" key="2">
    <source>
        <dbReference type="EMBL" id="BFO21347.1"/>
    </source>
</evidence>
<feature type="domain" description="DUF397" evidence="1">
    <location>
        <begin position="8"/>
        <end position="57"/>
    </location>
</feature>
<organism evidence="2">
    <name type="scientific">Streptomyces haneummycinicus</name>
    <dbReference type="NCBI Taxonomy" id="3074435"/>
    <lineage>
        <taxon>Bacteria</taxon>
        <taxon>Bacillati</taxon>
        <taxon>Actinomycetota</taxon>
        <taxon>Actinomycetes</taxon>
        <taxon>Kitasatosporales</taxon>
        <taxon>Streptomycetaceae</taxon>
        <taxon>Streptomyces</taxon>
    </lineage>
</organism>
<protein>
    <recommendedName>
        <fullName evidence="1">DUF397 domain-containing protein</fullName>
    </recommendedName>
</protein>
<gene>
    <name evidence="2" type="ORF">SHKM778_77350</name>
</gene>
<dbReference type="EMBL" id="AP035768">
    <property type="protein sequence ID" value="BFO21347.1"/>
    <property type="molecule type" value="Genomic_DNA"/>
</dbReference>
<dbReference type="AlphaFoldDB" id="A0AAT9HWG9"/>
<evidence type="ECO:0000259" key="1">
    <source>
        <dbReference type="Pfam" id="PF04149"/>
    </source>
</evidence>
<sequence length="69" mass="7739">MTQARAWAWRKSSRSAQTDNCVEVACTGVEIRVRDSKRRCGDIVAVTPVIWDSFLRSLVEVLPACRAES</sequence>
<accession>A0AAT9HWG9</accession>
<dbReference type="Pfam" id="PF04149">
    <property type="entry name" value="DUF397"/>
    <property type="match status" value="1"/>
</dbReference>
<proteinExistence type="predicted"/>
<reference evidence="2" key="1">
    <citation type="submission" date="2024-06" db="EMBL/GenBank/DDBJ databases">
        <authorList>
            <consortium name="consrtm"/>
            <person name="Uemura M."/>
            <person name="Terahara T."/>
        </authorList>
    </citation>
    <scope>NUCLEOTIDE SEQUENCE</scope>
    <source>
        <strain evidence="2">KM77-8</strain>
    </source>
</reference>
<reference evidence="2" key="2">
    <citation type="submission" date="2024-07" db="EMBL/GenBank/DDBJ databases">
        <title>Streptomyces haneummycinica sp. nov., a new antibiotic-producing actinobacterium isolated from marine sediment.</title>
        <authorList>
            <person name="Uemura M."/>
            <person name="Hamada M."/>
            <person name="Hirano S."/>
            <person name="Kobayashi K."/>
            <person name="Ohshiro T."/>
            <person name="Kobayashi T."/>
            <person name="Terahara T."/>
        </authorList>
    </citation>
    <scope>NUCLEOTIDE SEQUENCE</scope>
    <source>
        <strain evidence="2">KM77-8</strain>
    </source>
</reference>
<dbReference type="InterPro" id="IPR007278">
    <property type="entry name" value="DUF397"/>
</dbReference>